<evidence type="ECO:0000256" key="1">
    <source>
        <dbReference type="SAM" id="MobiDB-lite"/>
    </source>
</evidence>
<keyword evidence="3" id="KW-1185">Reference proteome</keyword>
<evidence type="ECO:0000313" key="2">
    <source>
        <dbReference type="EMBL" id="KAE8166672.1"/>
    </source>
</evidence>
<feature type="region of interest" description="Disordered" evidence="1">
    <location>
        <begin position="1"/>
        <end position="46"/>
    </location>
</feature>
<accession>A0A5N6V6N9</accession>
<proteinExistence type="predicted"/>
<feature type="compositionally biased region" description="Basic and acidic residues" evidence="1">
    <location>
        <begin position="36"/>
        <end position="46"/>
    </location>
</feature>
<dbReference type="OrthoDB" id="4462883at2759"/>
<reference evidence="2 3" key="1">
    <citation type="submission" date="2019-04" db="EMBL/GenBank/DDBJ databases">
        <title>Friends and foes A comparative genomics study of 23 Aspergillus species from section Flavi.</title>
        <authorList>
            <consortium name="DOE Joint Genome Institute"/>
            <person name="Kjaerbolling I."/>
            <person name="Vesth T."/>
            <person name="Frisvad J.C."/>
            <person name="Nybo J.L."/>
            <person name="Theobald S."/>
            <person name="Kildgaard S."/>
            <person name="Isbrandt T."/>
            <person name="Kuo A."/>
            <person name="Sato A."/>
            <person name="Lyhne E.K."/>
            <person name="Kogle M.E."/>
            <person name="Wiebenga A."/>
            <person name="Kun R.S."/>
            <person name="Lubbers R.J."/>
            <person name="Makela M.R."/>
            <person name="Barry K."/>
            <person name="Chovatia M."/>
            <person name="Clum A."/>
            <person name="Daum C."/>
            <person name="Haridas S."/>
            <person name="He G."/>
            <person name="LaButti K."/>
            <person name="Lipzen A."/>
            <person name="Mondo S."/>
            <person name="Riley R."/>
            <person name="Salamov A."/>
            <person name="Simmons B.A."/>
            <person name="Magnuson J.K."/>
            <person name="Henrissat B."/>
            <person name="Mortensen U.H."/>
            <person name="Larsen T.O."/>
            <person name="Devries R.P."/>
            <person name="Grigoriev I.V."/>
            <person name="Machida M."/>
            <person name="Baker S.E."/>
            <person name="Andersen M.R."/>
        </authorList>
    </citation>
    <scope>NUCLEOTIDE SEQUENCE [LARGE SCALE GENOMIC DNA]</scope>
    <source>
        <strain evidence="2 3">CBS 117626</strain>
    </source>
</reference>
<dbReference type="EMBL" id="ML738593">
    <property type="protein sequence ID" value="KAE8166672.1"/>
    <property type="molecule type" value="Genomic_DNA"/>
</dbReference>
<protein>
    <submittedName>
        <fullName evidence="2">Uncharacterized protein</fullName>
    </submittedName>
</protein>
<dbReference type="Proteomes" id="UP000326950">
    <property type="component" value="Unassembled WGS sequence"/>
</dbReference>
<feature type="compositionally biased region" description="Polar residues" evidence="1">
    <location>
        <begin position="26"/>
        <end position="35"/>
    </location>
</feature>
<dbReference type="AlphaFoldDB" id="A0A5N6V6N9"/>
<gene>
    <name evidence="2" type="ORF">BDV40DRAFT_239738</name>
</gene>
<organism evidence="2 3">
    <name type="scientific">Aspergillus tamarii</name>
    <dbReference type="NCBI Taxonomy" id="41984"/>
    <lineage>
        <taxon>Eukaryota</taxon>
        <taxon>Fungi</taxon>
        <taxon>Dikarya</taxon>
        <taxon>Ascomycota</taxon>
        <taxon>Pezizomycotina</taxon>
        <taxon>Eurotiomycetes</taxon>
        <taxon>Eurotiomycetidae</taxon>
        <taxon>Eurotiales</taxon>
        <taxon>Aspergillaceae</taxon>
        <taxon>Aspergillus</taxon>
        <taxon>Aspergillus subgen. Circumdati</taxon>
    </lineage>
</organism>
<evidence type="ECO:0000313" key="3">
    <source>
        <dbReference type="Proteomes" id="UP000326950"/>
    </source>
</evidence>
<sequence>MQLRHRYARSLNSSIASGSDGGNIYEDTNTSANSIHSDHYDPLDHPQTLDEAKERLRIQAEHTAQYASAVAEDFQEKAEQEMSYLSDKEINDEIDRMSQETKEDIDRHIGETTEWLKAFTRNVARRDVGEEQEWSLVRSVSKRQAGEEQGRSLINCVKEAFHTAFKAIADCFRWICEKIRQRWLKFKEGVRWVVQEVKELVRSAISYIRQLFRVDVHSGYTL</sequence>
<name>A0A5N6V6N9_ASPTM</name>